<dbReference type="InterPro" id="IPR022040">
    <property type="entry name" value="MKT1_N"/>
</dbReference>
<dbReference type="SUPFAM" id="SSF88723">
    <property type="entry name" value="PIN domain-like"/>
    <property type="match status" value="1"/>
</dbReference>
<dbReference type="Pfam" id="PF00867">
    <property type="entry name" value="XPG_I"/>
    <property type="match status" value="1"/>
</dbReference>
<dbReference type="EMBL" id="QPFP01000005">
    <property type="protein sequence ID" value="TEB36787.1"/>
    <property type="molecule type" value="Genomic_DNA"/>
</dbReference>
<accession>A0A4Y7TRH8</accession>
<dbReference type="OrthoDB" id="17262at2759"/>
<reference evidence="4 5" key="1">
    <citation type="journal article" date="2019" name="Nat. Ecol. Evol.">
        <title>Megaphylogeny resolves global patterns of mushroom evolution.</title>
        <authorList>
            <person name="Varga T."/>
            <person name="Krizsan K."/>
            <person name="Foldi C."/>
            <person name="Dima B."/>
            <person name="Sanchez-Garcia M."/>
            <person name="Sanchez-Ramirez S."/>
            <person name="Szollosi G.J."/>
            <person name="Szarkandi J.G."/>
            <person name="Papp V."/>
            <person name="Albert L."/>
            <person name="Andreopoulos W."/>
            <person name="Angelini C."/>
            <person name="Antonin V."/>
            <person name="Barry K.W."/>
            <person name="Bougher N.L."/>
            <person name="Buchanan P."/>
            <person name="Buyck B."/>
            <person name="Bense V."/>
            <person name="Catcheside P."/>
            <person name="Chovatia M."/>
            <person name="Cooper J."/>
            <person name="Damon W."/>
            <person name="Desjardin D."/>
            <person name="Finy P."/>
            <person name="Geml J."/>
            <person name="Haridas S."/>
            <person name="Hughes K."/>
            <person name="Justo A."/>
            <person name="Karasinski D."/>
            <person name="Kautmanova I."/>
            <person name="Kiss B."/>
            <person name="Kocsube S."/>
            <person name="Kotiranta H."/>
            <person name="LaButti K.M."/>
            <person name="Lechner B.E."/>
            <person name="Liimatainen K."/>
            <person name="Lipzen A."/>
            <person name="Lukacs Z."/>
            <person name="Mihaltcheva S."/>
            <person name="Morgado L.N."/>
            <person name="Niskanen T."/>
            <person name="Noordeloos M.E."/>
            <person name="Ohm R.A."/>
            <person name="Ortiz-Santana B."/>
            <person name="Ovrebo C."/>
            <person name="Racz N."/>
            <person name="Riley R."/>
            <person name="Savchenko A."/>
            <person name="Shiryaev A."/>
            <person name="Soop K."/>
            <person name="Spirin V."/>
            <person name="Szebenyi C."/>
            <person name="Tomsovsky M."/>
            <person name="Tulloss R.E."/>
            <person name="Uehling J."/>
            <person name="Grigoriev I.V."/>
            <person name="Vagvolgyi C."/>
            <person name="Papp T."/>
            <person name="Martin F.M."/>
            <person name="Miettinen O."/>
            <person name="Hibbett D.S."/>
            <person name="Nagy L.G."/>
        </authorList>
    </citation>
    <scope>NUCLEOTIDE SEQUENCE [LARGE SCALE GENOMIC DNA]</scope>
    <source>
        <strain evidence="4 5">FP101781</strain>
    </source>
</reference>
<name>A0A4Y7TRH8_COPMI</name>
<dbReference type="InterPro" id="IPR006084">
    <property type="entry name" value="XPG/Rad2"/>
</dbReference>
<dbReference type="Pfam" id="PF12247">
    <property type="entry name" value="MKT1_N"/>
    <property type="match status" value="1"/>
</dbReference>
<dbReference type="STRING" id="71717.A0A4Y7TRH8"/>
<dbReference type="SMART" id="SM00484">
    <property type="entry name" value="XPGI"/>
    <property type="match status" value="1"/>
</dbReference>
<dbReference type="GO" id="GO:0003730">
    <property type="term" value="F:mRNA 3'-UTR binding"/>
    <property type="evidence" value="ECO:0007669"/>
    <property type="project" value="TreeGrafter"/>
</dbReference>
<keyword evidence="5" id="KW-1185">Reference proteome</keyword>
<dbReference type="PANTHER" id="PTHR11081">
    <property type="entry name" value="FLAP ENDONUCLEASE FAMILY MEMBER"/>
    <property type="match status" value="1"/>
</dbReference>
<dbReference type="Proteomes" id="UP000298030">
    <property type="component" value="Unassembled WGS sequence"/>
</dbReference>
<dbReference type="Gene3D" id="3.40.50.1010">
    <property type="entry name" value="5'-nuclease"/>
    <property type="match status" value="1"/>
</dbReference>
<dbReference type="InterPro" id="IPR037314">
    <property type="entry name" value="MKT1_H3TH"/>
</dbReference>
<dbReference type="InterPro" id="IPR022039">
    <property type="entry name" value="MKT1_C"/>
</dbReference>
<comment type="similarity">
    <text evidence="2">Belongs to the XPG/RAD2 endonuclease family.</text>
</comment>
<comment type="caution">
    <text evidence="4">The sequence shown here is derived from an EMBL/GenBank/DDBJ whole genome shotgun (WGS) entry which is preliminary data.</text>
</comment>
<feature type="domain" description="XPG-I" evidence="3">
    <location>
        <begin position="134"/>
        <end position="207"/>
    </location>
</feature>
<sequence>MPIKHLETHLAQQKHIQTLQLSALSETRLGIDASHYLQTLLDTPPSREPLLAATGGLPLGPCSTIKPVFVFPGIQPNKRWKPHPHLESAEACRDRGHAWAKYEAGQEEAATKLFEGRSCFAQWDLWRMVLRIFRHRNVEFIVAPYLAWSQLIYLQRHNKNYIHAIYGPTDTLLYPGVDKVITHLDLAASTPTFQYVSKRNVLQELGVNEDHFLDICILVGFDHCPPFPPTIHEQALKATVDMVKYYKTGHAAVSASSEHPAVKSMGYLDQFARTRSMVKYSLILSSEGTVMPLPVALPSPPNHGHGHHNHHPTAADIPSDLQEIFTNRLPDEIFFYLSRGLIGPQALVWLTSGQIMENPPLDNGETNEYKRFVKEVITDGQTGPRATALALISSVSHTFWANRKFIGHNSPQTTQLVDRVAGWNVPYPIIEEELRRQNSSTIDFALSLGATSTDRLAARTKIKANNAAPLEKKDEVVANVIWRFLELRGFLLNTHTHSPLARAMHSALQQARVNDKFQDPLYIFLELVRAGVMHGHLWSGRAFSGGPSFGTDDEKSSMLLVMRVLSIVPLNFKAQAWSAPLSRELLVFNSFVRSLSRNLRTLLEVTSLNMLLRNDARRARDDFLDIALSLPFQTEVNTGFGVLAKVYLDALTHINNRQRVTDPNAEGVQEAKQLALEICEETFTGVKNPKAEVERGFRFWDVALAAMRQLQTERSVLPEVIEQFEAAEAWLAPMRP</sequence>
<organism evidence="4 5">
    <name type="scientific">Coprinellus micaceus</name>
    <name type="common">Glistening ink-cap mushroom</name>
    <name type="synonym">Coprinus micaceus</name>
    <dbReference type="NCBI Taxonomy" id="71717"/>
    <lineage>
        <taxon>Eukaryota</taxon>
        <taxon>Fungi</taxon>
        <taxon>Dikarya</taxon>
        <taxon>Basidiomycota</taxon>
        <taxon>Agaricomycotina</taxon>
        <taxon>Agaricomycetes</taxon>
        <taxon>Agaricomycetidae</taxon>
        <taxon>Agaricales</taxon>
        <taxon>Agaricineae</taxon>
        <taxon>Psathyrellaceae</taxon>
        <taxon>Coprinellus</taxon>
    </lineage>
</organism>
<dbReference type="Pfam" id="PF12246">
    <property type="entry name" value="MKT1_C"/>
    <property type="match status" value="1"/>
</dbReference>
<dbReference type="CDD" id="cd09858">
    <property type="entry name" value="PIN_MKT1"/>
    <property type="match status" value="1"/>
</dbReference>
<dbReference type="GO" id="GO:0004518">
    <property type="term" value="F:nuclease activity"/>
    <property type="evidence" value="ECO:0007669"/>
    <property type="project" value="InterPro"/>
</dbReference>
<evidence type="ECO:0000313" key="4">
    <source>
        <dbReference type="EMBL" id="TEB36787.1"/>
    </source>
</evidence>
<gene>
    <name evidence="4" type="ORF">FA13DRAFT_1762083</name>
</gene>
<dbReference type="CDD" id="cd09902">
    <property type="entry name" value="H3TH_MKT1"/>
    <property type="match status" value="1"/>
</dbReference>
<proteinExistence type="inferred from homology"/>
<evidence type="ECO:0000313" key="5">
    <source>
        <dbReference type="Proteomes" id="UP000298030"/>
    </source>
</evidence>
<dbReference type="PANTHER" id="PTHR11081:SF32">
    <property type="entry name" value="POST-TRANSCRIPTIONAL REGULATOR MKT1"/>
    <property type="match status" value="1"/>
</dbReference>
<dbReference type="GO" id="GO:0006417">
    <property type="term" value="P:regulation of translation"/>
    <property type="evidence" value="ECO:0007669"/>
    <property type="project" value="UniProtKB-KW"/>
</dbReference>
<dbReference type="GO" id="GO:0006974">
    <property type="term" value="P:DNA damage response"/>
    <property type="evidence" value="ECO:0007669"/>
    <property type="project" value="UniProtKB-ARBA"/>
</dbReference>
<dbReference type="InterPro" id="IPR029060">
    <property type="entry name" value="PIN-like_dom_sf"/>
</dbReference>
<dbReference type="AlphaFoldDB" id="A0A4Y7TRH8"/>
<dbReference type="InterPro" id="IPR006086">
    <property type="entry name" value="XPG-I_dom"/>
</dbReference>
<evidence type="ECO:0000259" key="3">
    <source>
        <dbReference type="SMART" id="SM00484"/>
    </source>
</evidence>
<protein>
    <submittedName>
        <fullName evidence="4">XPG I-region protein</fullName>
    </submittedName>
</protein>
<keyword evidence="1" id="KW-0810">Translation regulation</keyword>
<evidence type="ECO:0000256" key="1">
    <source>
        <dbReference type="ARBA" id="ARBA00022845"/>
    </source>
</evidence>
<evidence type="ECO:0000256" key="2">
    <source>
        <dbReference type="ARBA" id="ARBA00024023"/>
    </source>
</evidence>